<keyword evidence="2" id="KW-0472">Membrane</keyword>
<protein>
    <recommendedName>
        <fullName evidence="5">Glycoside hydrolase</fullName>
    </recommendedName>
</protein>
<feature type="transmembrane region" description="Helical" evidence="2">
    <location>
        <begin position="288"/>
        <end position="309"/>
    </location>
</feature>
<keyword evidence="2" id="KW-1133">Transmembrane helix</keyword>
<dbReference type="Proteomes" id="UP000027238">
    <property type="component" value="Unassembled WGS sequence"/>
</dbReference>
<evidence type="ECO:0000256" key="2">
    <source>
        <dbReference type="SAM" id="Phobius"/>
    </source>
</evidence>
<sequence>MAIQLPQEELGTSVGVIVYSLICLACSFLMAWLVFAHHEELSYVALLSYFTGLSTAASVAQQIHTLIRWRDIKFDQFQHANANVGNPELAISGQSVGIDLAFFYIQLYCYNVEAALIFFWAFALVQSIFHLEPARSLRKRFTYVAKAIAVLLPALLVGTLRLNAVQKQTASFLLLADSFMGFCMSGCGVLLIIILIKYIYTRLNLLSWNVQYGQLSNSSKSSNTLAFDSSDWKRRRSIYDNWLVVRFSIAFVALATYQFFSILFQVLSSRQNSRDFLRKSPDFSIDRLHQDLLFFIPGVSASLLTFVVFGTTKTFLKYLVDTLAPRGLRDRNQGRVSNSTPPRAPSPHAFSQRSAAYPPRLSLAPYVSNGGGLGGLYTPTSDVDSIQLKELSSDDSKTAAEDEQWPLVGFLSISETRTATHTRFYMLRTYKCKSLGFCFGWPLKIDPLRLVNGYYHAISVPW</sequence>
<gene>
    <name evidence="3" type="ORF">CSUB01_02808</name>
</gene>
<keyword evidence="2" id="KW-0812">Transmembrane</keyword>
<dbReference type="HOGENOM" id="CLU_038399_0_0_1"/>
<evidence type="ECO:0000256" key="1">
    <source>
        <dbReference type="SAM" id="MobiDB-lite"/>
    </source>
</evidence>
<evidence type="ECO:0000313" key="3">
    <source>
        <dbReference type="EMBL" id="KDN70292.1"/>
    </source>
</evidence>
<comment type="caution">
    <text evidence="3">The sequence shown here is derived from an EMBL/GenBank/DDBJ whole genome shotgun (WGS) entry which is preliminary data.</text>
</comment>
<dbReference type="eggNOG" id="ENOG502ST7N">
    <property type="taxonomic scope" value="Eukaryota"/>
</dbReference>
<accession>A0A066XN16</accession>
<feature type="transmembrane region" description="Helical" evidence="2">
    <location>
        <begin position="243"/>
        <end position="267"/>
    </location>
</feature>
<evidence type="ECO:0000313" key="4">
    <source>
        <dbReference type="Proteomes" id="UP000027238"/>
    </source>
</evidence>
<dbReference type="AlphaFoldDB" id="A0A066XN16"/>
<name>A0A066XN16_COLSU</name>
<dbReference type="OrthoDB" id="5287295at2759"/>
<keyword evidence="4" id="KW-1185">Reference proteome</keyword>
<evidence type="ECO:0008006" key="5">
    <source>
        <dbReference type="Google" id="ProtNLM"/>
    </source>
</evidence>
<feature type="transmembrane region" description="Helical" evidence="2">
    <location>
        <begin position="172"/>
        <end position="200"/>
    </location>
</feature>
<reference evidence="4" key="1">
    <citation type="journal article" date="2014" name="Genome Announc.">
        <title>Draft genome sequence of Colletotrichum sublineola, a destructive pathogen of cultivated sorghum.</title>
        <authorList>
            <person name="Baroncelli R."/>
            <person name="Sanz-Martin J.M."/>
            <person name="Rech G.E."/>
            <person name="Sukno S.A."/>
            <person name="Thon M.R."/>
        </authorList>
    </citation>
    <scope>NUCLEOTIDE SEQUENCE [LARGE SCALE GENOMIC DNA]</scope>
    <source>
        <strain evidence="4">TX430BB</strain>
    </source>
</reference>
<dbReference type="EMBL" id="JMSE01000365">
    <property type="protein sequence ID" value="KDN70292.1"/>
    <property type="molecule type" value="Genomic_DNA"/>
</dbReference>
<feature type="transmembrane region" description="Helical" evidence="2">
    <location>
        <begin position="107"/>
        <end position="129"/>
    </location>
</feature>
<feature type="transmembrane region" description="Helical" evidence="2">
    <location>
        <begin position="12"/>
        <end position="35"/>
    </location>
</feature>
<feature type="transmembrane region" description="Helical" evidence="2">
    <location>
        <begin position="141"/>
        <end position="160"/>
    </location>
</feature>
<organism evidence="3 4">
    <name type="scientific">Colletotrichum sublineola</name>
    <name type="common">Sorghum anthracnose fungus</name>
    <dbReference type="NCBI Taxonomy" id="1173701"/>
    <lineage>
        <taxon>Eukaryota</taxon>
        <taxon>Fungi</taxon>
        <taxon>Dikarya</taxon>
        <taxon>Ascomycota</taxon>
        <taxon>Pezizomycotina</taxon>
        <taxon>Sordariomycetes</taxon>
        <taxon>Hypocreomycetidae</taxon>
        <taxon>Glomerellales</taxon>
        <taxon>Glomerellaceae</taxon>
        <taxon>Colletotrichum</taxon>
        <taxon>Colletotrichum graminicola species complex</taxon>
    </lineage>
</organism>
<feature type="region of interest" description="Disordered" evidence="1">
    <location>
        <begin position="330"/>
        <end position="354"/>
    </location>
</feature>
<proteinExistence type="predicted"/>